<evidence type="ECO:0000256" key="1">
    <source>
        <dbReference type="SAM" id="MobiDB-lite"/>
    </source>
</evidence>
<keyword evidence="2" id="KW-1185">Reference proteome</keyword>
<organism evidence="2 3">
    <name type="scientific">Plectus sambesii</name>
    <dbReference type="NCBI Taxonomy" id="2011161"/>
    <lineage>
        <taxon>Eukaryota</taxon>
        <taxon>Metazoa</taxon>
        <taxon>Ecdysozoa</taxon>
        <taxon>Nematoda</taxon>
        <taxon>Chromadorea</taxon>
        <taxon>Plectida</taxon>
        <taxon>Plectina</taxon>
        <taxon>Plectoidea</taxon>
        <taxon>Plectidae</taxon>
        <taxon>Plectus</taxon>
    </lineage>
</organism>
<dbReference type="WBParaSite" id="PSAMB.scaffold4186size15372.g23730.t1">
    <property type="protein sequence ID" value="PSAMB.scaffold4186size15372.g23730.t1"/>
    <property type="gene ID" value="PSAMB.scaffold4186size15372.g23730"/>
</dbReference>
<reference evidence="3" key="1">
    <citation type="submission" date="2022-11" db="UniProtKB">
        <authorList>
            <consortium name="WormBaseParasite"/>
        </authorList>
    </citation>
    <scope>IDENTIFICATION</scope>
</reference>
<feature type="compositionally biased region" description="Basic and acidic residues" evidence="1">
    <location>
        <begin position="1"/>
        <end position="11"/>
    </location>
</feature>
<sequence>MESQQQRHDSMSDDDDIVLTDVVMSQRSNIVEPSPVADSTVHHPQESKPNLKKKQKPAGGPSQKKSALDSLFDDLLHKPDVDTDQKEATDKIQHYHEDDVCCIRPNAKSTNLCSMQRAPADWRVKEEFRKTLTEGTNHWTAEDSTKMECPQCRGMVSGLIEQIAVICRHIHLIHGHVPTMAHFPQQNAQQLWQQQNTAAMSQFEIPFVVQIPSIEGYEEEEIIDQRQQLQQNNPDRQQQRYQQQMLYTDGRPGAVVASQAENIPVNQQQQRPQQQMLYMDGRPGAVVAPQAENIPVNQQQRPQQQMLYSDGRPGTVVGPQAELSQSHALHGQQFHQMSYNQQQQRQ</sequence>
<evidence type="ECO:0000313" key="3">
    <source>
        <dbReference type="WBParaSite" id="PSAMB.scaffold4186size15372.g23730.t1"/>
    </source>
</evidence>
<evidence type="ECO:0000313" key="2">
    <source>
        <dbReference type="Proteomes" id="UP000887566"/>
    </source>
</evidence>
<dbReference type="AlphaFoldDB" id="A0A914WGQ0"/>
<feature type="region of interest" description="Disordered" evidence="1">
    <location>
        <begin position="1"/>
        <end position="66"/>
    </location>
</feature>
<feature type="region of interest" description="Disordered" evidence="1">
    <location>
        <begin position="308"/>
        <end position="346"/>
    </location>
</feature>
<feature type="compositionally biased region" description="Polar residues" evidence="1">
    <location>
        <begin position="322"/>
        <end position="346"/>
    </location>
</feature>
<name>A0A914WGQ0_9BILA</name>
<proteinExistence type="predicted"/>
<protein>
    <submittedName>
        <fullName evidence="3">Uncharacterized protein</fullName>
    </submittedName>
</protein>
<accession>A0A914WGQ0</accession>
<dbReference type="Proteomes" id="UP000887566">
    <property type="component" value="Unplaced"/>
</dbReference>